<dbReference type="AlphaFoldDB" id="A0A1S0U6P5"/>
<name>A0A1S0U6P5_LOALO</name>
<dbReference type="InParanoid" id="A0A1S0U6P5"/>
<feature type="transmembrane region" description="Helical" evidence="1">
    <location>
        <begin position="6"/>
        <end position="26"/>
    </location>
</feature>
<gene>
    <name evidence="2" type="ORF">LOAG_03243</name>
</gene>
<dbReference type="CTD" id="9940630"/>
<keyword evidence="1" id="KW-1133">Transmembrane helix</keyword>
<evidence type="ECO:0000256" key="1">
    <source>
        <dbReference type="SAM" id="Phobius"/>
    </source>
</evidence>
<sequence length="117" mass="13467">MSVNVSVYICLPVCLSVCLCLCVYVSLCMREKESSTDLFPEIFLIVATVYIKNLVILHDYLSGCMQTCVDVSHKRMWVYVNHFPDRANDDDFKVTEIGTNRHVGTKRWIDLQRSSII</sequence>
<proteinExistence type="predicted"/>
<accession>A0A1S0U6P5</accession>
<feature type="transmembrane region" description="Helical" evidence="1">
    <location>
        <begin position="38"/>
        <end position="57"/>
    </location>
</feature>
<dbReference type="GeneID" id="9940630"/>
<reference evidence="2" key="1">
    <citation type="submission" date="2012-04" db="EMBL/GenBank/DDBJ databases">
        <title>The Genome Sequence of Loa loa.</title>
        <authorList>
            <consortium name="The Broad Institute Genome Sequencing Platform"/>
            <consortium name="Broad Institute Genome Sequencing Center for Infectious Disease"/>
            <person name="Nutman T.B."/>
            <person name="Fink D.L."/>
            <person name="Russ C."/>
            <person name="Young S."/>
            <person name="Zeng Q."/>
            <person name="Gargeya S."/>
            <person name="Alvarado L."/>
            <person name="Berlin A."/>
            <person name="Chapman S.B."/>
            <person name="Chen Z."/>
            <person name="Freedman E."/>
            <person name="Gellesch M."/>
            <person name="Goldberg J."/>
            <person name="Griggs A."/>
            <person name="Gujja S."/>
            <person name="Heilman E.R."/>
            <person name="Heiman D."/>
            <person name="Howarth C."/>
            <person name="Mehta T."/>
            <person name="Neiman D."/>
            <person name="Pearson M."/>
            <person name="Roberts A."/>
            <person name="Saif S."/>
            <person name="Shea T."/>
            <person name="Shenoy N."/>
            <person name="Sisk P."/>
            <person name="Stolte C."/>
            <person name="Sykes S."/>
            <person name="White J."/>
            <person name="Yandava C."/>
            <person name="Haas B."/>
            <person name="Henn M.R."/>
            <person name="Nusbaum C."/>
            <person name="Birren B."/>
        </authorList>
    </citation>
    <scope>NUCLEOTIDE SEQUENCE [LARGE SCALE GENOMIC DNA]</scope>
</reference>
<dbReference type="RefSeq" id="XP_003138828.1">
    <property type="nucleotide sequence ID" value="XM_003138780.1"/>
</dbReference>
<keyword evidence="1" id="KW-0472">Membrane</keyword>
<organism evidence="2">
    <name type="scientific">Loa loa</name>
    <name type="common">Eye worm</name>
    <name type="synonym">Filaria loa</name>
    <dbReference type="NCBI Taxonomy" id="7209"/>
    <lineage>
        <taxon>Eukaryota</taxon>
        <taxon>Metazoa</taxon>
        <taxon>Ecdysozoa</taxon>
        <taxon>Nematoda</taxon>
        <taxon>Chromadorea</taxon>
        <taxon>Rhabditida</taxon>
        <taxon>Spirurina</taxon>
        <taxon>Spiruromorpha</taxon>
        <taxon>Filarioidea</taxon>
        <taxon>Onchocercidae</taxon>
        <taxon>Loa</taxon>
    </lineage>
</organism>
<keyword evidence="1" id="KW-0812">Transmembrane</keyword>
<dbReference type="EMBL" id="JH712084">
    <property type="protein sequence ID" value="EFO25243.1"/>
    <property type="molecule type" value="Genomic_DNA"/>
</dbReference>
<dbReference type="KEGG" id="loa:LOAG_03243"/>
<evidence type="ECO:0000313" key="2">
    <source>
        <dbReference type="EMBL" id="EFO25243.1"/>
    </source>
</evidence>
<protein>
    <submittedName>
        <fullName evidence="2">Uncharacterized protein</fullName>
    </submittedName>
</protein>